<dbReference type="InterPro" id="IPR036764">
    <property type="entry name" value="Peptidase_Prp_sf"/>
</dbReference>
<dbReference type="EMBL" id="QGDL01000023">
    <property type="protein sequence ID" value="PWJ19462.1"/>
    <property type="molecule type" value="Genomic_DNA"/>
</dbReference>
<evidence type="ECO:0000256" key="2">
    <source>
        <dbReference type="ARBA" id="ARBA00022670"/>
    </source>
</evidence>
<dbReference type="Gene3D" id="3.30.70.1490">
    <property type="entry name" value="Cysteine protease Prp"/>
    <property type="match status" value="1"/>
</dbReference>
<keyword evidence="8" id="KW-1185">Reference proteome</keyword>
<evidence type="ECO:0000256" key="4">
    <source>
        <dbReference type="ARBA" id="ARBA00022807"/>
    </source>
</evidence>
<dbReference type="Proteomes" id="UP000245845">
    <property type="component" value="Unassembled WGS sequence"/>
</dbReference>
<dbReference type="PANTHER" id="PTHR39178">
    <property type="entry name" value="HYPOTHETICAL RIBOSOME-ASSOCIATED PROTEIN"/>
    <property type="match status" value="1"/>
</dbReference>
<proteinExistence type="inferred from homology"/>
<evidence type="ECO:0000256" key="1">
    <source>
        <dbReference type="ARBA" id="ARBA00022517"/>
    </source>
</evidence>
<evidence type="ECO:0000256" key="6">
    <source>
        <dbReference type="ARBA" id="ARBA00044538"/>
    </source>
</evidence>
<dbReference type="GO" id="GO:0008234">
    <property type="term" value="F:cysteine-type peptidase activity"/>
    <property type="evidence" value="ECO:0007669"/>
    <property type="project" value="UniProtKB-KW"/>
</dbReference>
<dbReference type="OrthoDB" id="48998at2"/>
<gene>
    <name evidence="7" type="ORF">A8806_12351</name>
</gene>
<reference evidence="7 8" key="1">
    <citation type="submission" date="2018-05" db="EMBL/GenBank/DDBJ databases">
        <title>The Hungate 1000. A catalogue of reference genomes from the rumen microbiome.</title>
        <authorList>
            <person name="Kelly W."/>
        </authorList>
    </citation>
    <scope>NUCLEOTIDE SEQUENCE [LARGE SCALE GENOMIC DNA]</scope>
    <source>
        <strain evidence="7 8">NLAE-zl-C242</strain>
    </source>
</reference>
<keyword evidence="2" id="KW-0645">Protease</keyword>
<comment type="caution">
    <text evidence="7">The sequence shown here is derived from an EMBL/GenBank/DDBJ whole genome shotgun (WGS) entry which is preliminary data.</text>
</comment>
<dbReference type="SUPFAM" id="SSF118010">
    <property type="entry name" value="TM1457-like"/>
    <property type="match status" value="1"/>
</dbReference>
<sequence length="95" mass="10396">MIRVCICKDEITVSGHAGYSVQGSDIVCAGVSVLLQTLVKGILNLTDDKIEYNLAPGKAIVRYEKISEKSKVLIDSFFTGIFMIADAYSDYICII</sequence>
<dbReference type="GO" id="GO:0042254">
    <property type="term" value="P:ribosome biogenesis"/>
    <property type="evidence" value="ECO:0007669"/>
    <property type="project" value="UniProtKB-KW"/>
</dbReference>
<dbReference type="RefSeq" id="WP_109733892.1">
    <property type="nucleotide sequence ID" value="NZ_BAAACK010000016.1"/>
</dbReference>
<comment type="similarity">
    <text evidence="5">Belongs to the Prp family.</text>
</comment>
<dbReference type="PANTHER" id="PTHR39178:SF1">
    <property type="entry name" value="RIBOSOMAL-PROCESSING CYSTEINE PROTEASE PRP"/>
    <property type="match status" value="1"/>
</dbReference>
<keyword evidence="1" id="KW-0690">Ribosome biogenesis</keyword>
<keyword evidence="4" id="KW-0788">Thiol protease</keyword>
<dbReference type="AlphaFoldDB" id="A0A2Y9BKW2"/>
<protein>
    <recommendedName>
        <fullName evidence="6">Ribosomal processing cysteine protease Prp</fullName>
    </recommendedName>
</protein>
<dbReference type="InterPro" id="IPR007422">
    <property type="entry name" value="Peptidase_Prp"/>
</dbReference>
<evidence type="ECO:0000313" key="7">
    <source>
        <dbReference type="EMBL" id="PWJ19462.1"/>
    </source>
</evidence>
<evidence type="ECO:0000313" key="8">
    <source>
        <dbReference type="Proteomes" id="UP000245845"/>
    </source>
</evidence>
<dbReference type="CDD" id="cd16332">
    <property type="entry name" value="Prp-like"/>
    <property type="match status" value="1"/>
</dbReference>
<dbReference type="Pfam" id="PF04327">
    <property type="entry name" value="Peptidase_Prp"/>
    <property type="match status" value="1"/>
</dbReference>
<organism evidence="7 8">
    <name type="scientific">Faecalicatena orotica</name>
    <dbReference type="NCBI Taxonomy" id="1544"/>
    <lineage>
        <taxon>Bacteria</taxon>
        <taxon>Bacillati</taxon>
        <taxon>Bacillota</taxon>
        <taxon>Clostridia</taxon>
        <taxon>Lachnospirales</taxon>
        <taxon>Lachnospiraceae</taxon>
        <taxon>Faecalicatena</taxon>
    </lineage>
</organism>
<keyword evidence="3" id="KW-0378">Hydrolase</keyword>
<evidence type="ECO:0000256" key="5">
    <source>
        <dbReference type="ARBA" id="ARBA00044503"/>
    </source>
</evidence>
<evidence type="ECO:0000256" key="3">
    <source>
        <dbReference type="ARBA" id="ARBA00022801"/>
    </source>
</evidence>
<dbReference type="GO" id="GO:0006508">
    <property type="term" value="P:proteolysis"/>
    <property type="evidence" value="ECO:0007669"/>
    <property type="project" value="UniProtKB-KW"/>
</dbReference>
<accession>A0A2Y9BKW2</accession>
<name>A0A2Y9BKW2_9FIRM</name>